<evidence type="ECO:0000256" key="1">
    <source>
        <dbReference type="SAM" id="MobiDB-lite"/>
    </source>
</evidence>
<dbReference type="Proteomes" id="UP001266305">
    <property type="component" value="Unassembled WGS sequence"/>
</dbReference>
<dbReference type="EMBL" id="JASSZA010000006">
    <property type="protein sequence ID" value="KAK2108086.1"/>
    <property type="molecule type" value="Genomic_DNA"/>
</dbReference>
<name>A0ABQ9VFC9_SAGOE</name>
<organism evidence="2 3">
    <name type="scientific">Saguinus oedipus</name>
    <name type="common">Cotton-top tamarin</name>
    <name type="synonym">Oedipomidas oedipus</name>
    <dbReference type="NCBI Taxonomy" id="9490"/>
    <lineage>
        <taxon>Eukaryota</taxon>
        <taxon>Metazoa</taxon>
        <taxon>Chordata</taxon>
        <taxon>Craniata</taxon>
        <taxon>Vertebrata</taxon>
        <taxon>Euteleostomi</taxon>
        <taxon>Mammalia</taxon>
        <taxon>Eutheria</taxon>
        <taxon>Euarchontoglires</taxon>
        <taxon>Primates</taxon>
        <taxon>Haplorrhini</taxon>
        <taxon>Platyrrhini</taxon>
        <taxon>Cebidae</taxon>
        <taxon>Callitrichinae</taxon>
        <taxon>Saguinus</taxon>
    </lineage>
</organism>
<accession>A0ABQ9VFC9</accession>
<evidence type="ECO:0000313" key="3">
    <source>
        <dbReference type="Proteomes" id="UP001266305"/>
    </source>
</evidence>
<evidence type="ECO:0000313" key="2">
    <source>
        <dbReference type="EMBL" id="KAK2108086.1"/>
    </source>
</evidence>
<protein>
    <submittedName>
        <fullName evidence="2">Uncharacterized protein</fullName>
    </submittedName>
</protein>
<reference evidence="2 3" key="1">
    <citation type="submission" date="2023-05" db="EMBL/GenBank/DDBJ databases">
        <title>B98-5 Cell Line De Novo Hybrid Assembly: An Optical Mapping Approach.</title>
        <authorList>
            <person name="Kananen K."/>
            <person name="Auerbach J.A."/>
            <person name="Kautto E."/>
            <person name="Blachly J.S."/>
        </authorList>
    </citation>
    <scope>NUCLEOTIDE SEQUENCE [LARGE SCALE GENOMIC DNA]</scope>
    <source>
        <strain evidence="2">B95-8</strain>
        <tissue evidence="2">Cell line</tissue>
    </source>
</reference>
<comment type="caution">
    <text evidence="2">The sequence shown here is derived from an EMBL/GenBank/DDBJ whole genome shotgun (WGS) entry which is preliminary data.</text>
</comment>
<keyword evidence="3" id="KW-1185">Reference proteome</keyword>
<sequence length="77" mass="8701">MVQCLTQLRRADPTRSSPLLSKDHPPHPRAAATYLCMLSAQRHRLLLQGAPLRVRFRGLLLATALRLPEHLGRGRWG</sequence>
<gene>
    <name evidence="2" type="ORF">P7K49_013251</name>
</gene>
<feature type="region of interest" description="Disordered" evidence="1">
    <location>
        <begin position="1"/>
        <end position="26"/>
    </location>
</feature>
<proteinExistence type="predicted"/>